<keyword evidence="2" id="KW-0472">Membrane</keyword>
<dbReference type="Proteomes" id="UP000289152">
    <property type="component" value="Unassembled WGS sequence"/>
</dbReference>
<comment type="caution">
    <text evidence="3">The sequence shown here is derived from an EMBL/GenBank/DDBJ whole genome shotgun (WGS) entry which is preliminary data.</text>
</comment>
<dbReference type="EMBL" id="SDIL01000044">
    <property type="protein sequence ID" value="RXK38661.1"/>
    <property type="molecule type" value="Genomic_DNA"/>
</dbReference>
<evidence type="ECO:0000313" key="4">
    <source>
        <dbReference type="Proteomes" id="UP000289152"/>
    </source>
</evidence>
<sequence>MSPSPPFDPRLGRNPSREPSRPPTSPLPPDQQRPGAQNLQSTKGLCPPTLNNGRANHLPPLWMIFFVLVGGLEVAGGNALDPGGVPRRGNGEYR</sequence>
<evidence type="ECO:0000256" key="1">
    <source>
        <dbReference type="SAM" id="MobiDB-lite"/>
    </source>
</evidence>
<name>A0A4Q1BLI2_TREME</name>
<proteinExistence type="predicted"/>
<evidence type="ECO:0000256" key="2">
    <source>
        <dbReference type="SAM" id="Phobius"/>
    </source>
</evidence>
<keyword evidence="4" id="KW-1185">Reference proteome</keyword>
<reference evidence="3 4" key="1">
    <citation type="submission" date="2016-06" db="EMBL/GenBank/DDBJ databases">
        <title>Evolution of pathogenesis and genome organization in the Tremellales.</title>
        <authorList>
            <person name="Cuomo C."/>
            <person name="Litvintseva A."/>
            <person name="Heitman J."/>
            <person name="Chen Y."/>
            <person name="Sun S."/>
            <person name="Springer D."/>
            <person name="Dromer F."/>
            <person name="Young S."/>
            <person name="Zeng Q."/>
            <person name="Chapman S."/>
            <person name="Gujja S."/>
            <person name="Saif S."/>
            <person name="Birren B."/>
        </authorList>
    </citation>
    <scope>NUCLEOTIDE SEQUENCE [LARGE SCALE GENOMIC DNA]</scope>
    <source>
        <strain evidence="3 4">ATCC 28783</strain>
    </source>
</reference>
<gene>
    <name evidence="3" type="ORF">M231_04068</name>
</gene>
<evidence type="ECO:0000313" key="3">
    <source>
        <dbReference type="EMBL" id="RXK38661.1"/>
    </source>
</evidence>
<keyword evidence="2" id="KW-0812">Transmembrane</keyword>
<feature type="compositionally biased region" description="Polar residues" evidence="1">
    <location>
        <begin position="35"/>
        <end position="53"/>
    </location>
</feature>
<dbReference type="InParanoid" id="A0A4Q1BLI2"/>
<accession>A0A4Q1BLI2</accession>
<feature type="compositionally biased region" description="Pro residues" evidence="1">
    <location>
        <begin position="21"/>
        <end position="31"/>
    </location>
</feature>
<feature type="transmembrane region" description="Helical" evidence="2">
    <location>
        <begin position="61"/>
        <end position="80"/>
    </location>
</feature>
<feature type="region of interest" description="Disordered" evidence="1">
    <location>
        <begin position="1"/>
        <end position="53"/>
    </location>
</feature>
<organism evidence="3 4">
    <name type="scientific">Tremella mesenterica</name>
    <name type="common">Jelly fungus</name>
    <dbReference type="NCBI Taxonomy" id="5217"/>
    <lineage>
        <taxon>Eukaryota</taxon>
        <taxon>Fungi</taxon>
        <taxon>Dikarya</taxon>
        <taxon>Basidiomycota</taxon>
        <taxon>Agaricomycotina</taxon>
        <taxon>Tremellomycetes</taxon>
        <taxon>Tremellales</taxon>
        <taxon>Tremellaceae</taxon>
        <taxon>Tremella</taxon>
    </lineage>
</organism>
<protein>
    <submittedName>
        <fullName evidence="3">Uncharacterized protein</fullName>
    </submittedName>
</protein>
<keyword evidence="2" id="KW-1133">Transmembrane helix</keyword>
<dbReference type="AlphaFoldDB" id="A0A4Q1BLI2"/>